<accession>C7RG22</accession>
<proteinExistence type="predicted"/>
<dbReference type="Gene3D" id="3.40.50.1820">
    <property type="entry name" value="alpha/beta hydrolase"/>
    <property type="match status" value="1"/>
</dbReference>
<gene>
    <name evidence="3" type="ordered locus">Apre_0384</name>
</gene>
<dbReference type="InterPro" id="IPR000073">
    <property type="entry name" value="AB_hydrolase_1"/>
</dbReference>
<dbReference type="PANTHER" id="PTHR12277">
    <property type="entry name" value="ALPHA/BETA HYDROLASE DOMAIN-CONTAINING PROTEIN"/>
    <property type="match status" value="1"/>
</dbReference>
<dbReference type="EMBL" id="CP001708">
    <property type="protein sequence ID" value="ACV28433.1"/>
    <property type="molecule type" value="Genomic_DNA"/>
</dbReference>
<keyword evidence="1" id="KW-0472">Membrane</keyword>
<dbReference type="AlphaFoldDB" id="C7RG22"/>
<dbReference type="OrthoDB" id="9776685at2"/>
<dbReference type="STRING" id="525919.Apre_0384"/>
<dbReference type="InterPro" id="IPR029058">
    <property type="entry name" value="AB_hydrolase_fold"/>
</dbReference>
<evidence type="ECO:0000259" key="2">
    <source>
        <dbReference type="Pfam" id="PF00561"/>
    </source>
</evidence>
<keyword evidence="4" id="KW-1185">Reference proteome</keyword>
<keyword evidence="1" id="KW-1133">Transmembrane helix</keyword>
<dbReference type="KEGG" id="apr:Apre_0384"/>
<dbReference type="SUPFAM" id="SSF53474">
    <property type="entry name" value="alpha/beta-Hydrolases"/>
    <property type="match status" value="1"/>
</dbReference>
<feature type="transmembrane region" description="Helical" evidence="1">
    <location>
        <begin position="7"/>
        <end position="27"/>
    </location>
</feature>
<sequence length="312" mass="35045">MRRKLKIGLGVFVAIIIILFVAFSIFIGKATFDGMTENVSREVTNKELISYKEDYDDFAEGKDSKEIKIKSSEDGHEIPAIFIKNPKAKGICIMVHGMGGTKYSLYPQGQIFYDLGFSLLFYDQRNSGENLAPYNTYGVLESFDCLDAIAYIKKEYPDEKIILYGESYGGATSLIAASRDSSNIDYLILDCPLGDSREMVDDVLAKVEEKEKIPQSFMSFLGNSFLKMKLGLGLEDIDSTKWARQADISSPVLVINSKADTMTPYHMGREVYESINSSKKEIYTGEDFGHCEFSKIDPEGFKNLIGTFLDKY</sequence>
<feature type="domain" description="AB hydrolase-1" evidence="2">
    <location>
        <begin position="93"/>
        <end position="200"/>
    </location>
</feature>
<evidence type="ECO:0000313" key="3">
    <source>
        <dbReference type="EMBL" id="ACV28433.1"/>
    </source>
</evidence>
<dbReference type="eggNOG" id="COG1073">
    <property type="taxonomic scope" value="Bacteria"/>
</dbReference>
<evidence type="ECO:0000256" key="1">
    <source>
        <dbReference type="SAM" id="Phobius"/>
    </source>
</evidence>
<reference evidence="3 4" key="1">
    <citation type="journal article" date="2009" name="Stand. Genomic Sci.">
        <title>Complete genome sequence of Anaerococcus prevotii type strain (PC1).</title>
        <authorList>
            <person name="Labutti K."/>
            <person name="Pukall R."/>
            <person name="Steenblock K."/>
            <person name="Glavina Del Rio T."/>
            <person name="Tice H."/>
            <person name="Copeland A."/>
            <person name="Cheng J.F."/>
            <person name="Lucas S."/>
            <person name="Chen F."/>
            <person name="Nolan M."/>
            <person name="Bruce D."/>
            <person name="Goodwin L."/>
            <person name="Pitluck S."/>
            <person name="Ivanova N."/>
            <person name="Mavromatis K."/>
            <person name="Ovchinnikova G."/>
            <person name="Pati A."/>
            <person name="Chen A."/>
            <person name="Palaniappan K."/>
            <person name="Land M."/>
            <person name="Hauser L."/>
            <person name="Chang Y.J."/>
            <person name="Jeffries C.D."/>
            <person name="Chain P."/>
            <person name="Saunders E."/>
            <person name="Brettin T."/>
            <person name="Detter J.C."/>
            <person name="Han C."/>
            <person name="Goker M."/>
            <person name="Bristow J."/>
            <person name="Eisen J.A."/>
            <person name="Markowitz V."/>
            <person name="Hugenholtz P."/>
            <person name="Kyrpides N.C."/>
            <person name="Klenk H.P."/>
            <person name="Lapidus A."/>
        </authorList>
    </citation>
    <scope>NUCLEOTIDE SEQUENCE [LARGE SCALE GENOMIC DNA]</scope>
    <source>
        <strain evidence="4">ATCC 9321 / DSM 20548 / JCM 6508 / NCTC 11806 / PC1</strain>
    </source>
</reference>
<organism evidence="3 4">
    <name type="scientific">Anaerococcus prevotii (strain ATCC 9321 / DSM 20548 / JCM 6508 / NCTC 11806 / PC1)</name>
    <name type="common">Peptostreptococcus prevotii</name>
    <name type="synonym">Peptococcus prevotii</name>
    <dbReference type="NCBI Taxonomy" id="525919"/>
    <lineage>
        <taxon>Bacteria</taxon>
        <taxon>Bacillati</taxon>
        <taxon>Bacillota</taxon>
        <taxon>Tissierellia</taxon>
        <taxon>Tissierellales</taxon>
        <taxon>Peptoniphilaceae</taxon>
        <taxon>Anaerococcus</taxon>
    </lineage>
</organism>
<dbReference type="RefSeq" id="WP_015777346.1">
    <property type="nucleotide sequence ID" value="NC_013171.1"/>
</dbReference>
<dbReference type="HOGENOM" id="CLU_029375_6_0_9"/>
<keyword evidence="1" id="KW-0812">Transmembrane</keyword>
<dbReference type="Pfam" id="PF00561">
    <property type="entry name" value="Abhydrolase_1"/>
    <property type="match status" value="1"/>
</dbReference>
<dbReference type="Proteomes" id="UP000002294">
    <property type="component" value="Chromosome"/>
</dbReference>
<protein>
    <recommendedName>
        <fullName evidence="2">AB hydrolase-1 domain-containing protein</fullName>
    </recommendedName>
</protein>
<dbReference type="PANTHER" id="PTHR12277:SF79">
    <property type="entry name" value="XAA-PRO DIPEPTIDYL-PEPTIDASE-RELATED"/>
    <property type="match status" value="1"/>
</dbReference>
<evidence type="ECO:0000313" key="4">
    <source>
        <dbReference type="Proteomes" id="UP000002294"/>
    </source>
</evidence>
<name>C7RG22_ANAPD</name>